<dbReference type="FunFam" id="3.15.10.30:FF:000001">
    <property type="entry name" value="Takeout-like protein 1"/>
    <property type="match status" value="1"/>
</dbReference>
<dbReference type="PANTHER" id="PTHR11008">
    <property type="entry name" value="PROTEIN TAKEOUT-LIKE PROTEIN"/>
    <property type="match status" value="1"/>
</dbReference>
<name>A0A9P0DDQ9_9CUCU</name>
<proteinExistence type="inferred from homology"/>
<keyword evidence="6" id="KW-1185">Reference proteome</keyword>
<evidence type="ECO:0000256" key="1">
    <source>
        <dbReference type="ARBA" id="ARBA00022729"/>
    </source>
</evidence>
<dbReference type="AlphaFoldDB" id="A0A9P0DDQ9"/>
<dbReference type="PANTHER" id="PTHR11008:SF32">
    <property type="entry name" value="CIRCADIAN CLOCK-CONTROLLED PROTEIN DAYWAKE-RELATED"/>
    <property type="match status" value="1"/>
</dbReference>
<evidence type="ECO:0000313" key="5">
    <source>
        <dbReference type="EMBL" id="CAH1129435.1"/>
    </source>
</evidence>
<dbReference type="InterPro" id="IPR038606">
    <property type="entry name" value="To_sf"/>
</dbReference>
<reference evidence="5" key="1">
    <citation type="submission" date="2022-01" db="EMBL/GenBank/DDBJ databases">
        <authorList>
            <person name="King R."/>
        </authorList>
    </citation>
    <scope>NUCLEOTIDE SEQUENCE</scope>
</reference>
<gene>
    <name evidence="5" type="ORF">CEUTPL_LOCUS8131</name>
</gene>
<dbReference type="SMART" id="SM00700">
    <property type="entry name" value="JHBP"/>
    <property type="match status" value="1"/>
</dbReference>
<organism evidence="5 6">
    <name type="scientific">Ceutorhynchus assimilis</name>
    <name type="common">cabbage seed weevil</name>
    <dbReference type="NCBI Taxonomy" id="467358"/>
    <lineage>
        <taxon>Eukaryota</taxon>
        <taxon>Metazoa</taxon>
        <taxon>Ecdysozoa</taxon>
        <taxon>Arthropoda</taxon>
        <taxon>Hexapoda</taxon>
        <taxon>Insecta</taxon>
        <taxon>Pterygota</taxon>
        <taxon>Neoptera</taxon>
        <taxon>Endopterygota</taxon>
        <taxon>Coleoptera</taxon>
        <taxon>Polyphaga</taxon>
        <taxon>Cucujiformia</taxon>
        <taxon>Curculionidae</taxon>
        <taxon>Ceutorhynchinae</taxon>
        <taxon>Ceutorhynchus</taxon>
    </lineage>
</organism>
<dbReference type="InterPro" id="IPR010562">
    <property type="entry name" value="Haemolymph_juvenile_hormone-bd"/>
</dbReference>
<dbReference type="Proteomes" id="UP001152799">
    <property type="component" value="Chromosome 4"/>
</dbReference>
<evidence type="ECO:0000256" key="2">
    <source>
        <dbReference type="ARBA" id="ARBA00023108"/>
    </source>
</evidence>
<dbReference type="Gene3D" id="3.15.10.30">
    <property type="entry name" value="Haemolymph juvenile hormone binding protein"/>
    <property type="match status" value="1"/>
</dbReference>
<accession>A0A9P0DDQ9</accession>
<feature type="chain" id="PRO_5040281233" evidence="4">
    <location>
        <begin position="19"/>
        <end position="243"/>
    </location>
</feature>
<dbReference type="OrthoDB" id="8190514at2759"/>
<protein>
    <submittedName>
        <fullName evidence="5">Uncharacterized protein</fullName>
    </submittedName>
</protein>
<comment type="similarity">
    <text evidence="3">Belongs to the TO family.</text>
</comment>
<evidence type="ECO:0000256" key="4">
    <source>
        <dbReference type="SAM" id="SignalP"/>
    </source>
</evidence>
<dbReference type="Pfam" id="PF06585">
    <property type="entry name" value="JHBP"/>
    <property type="match status" value="1"/>
</dbReference>
<dbReference type="GO" id="GO:0005615">
    <property type="term" value="C:extracellular space"/>
    <property type="evidence" value="ECO:0007669"/>
    <property type="project" value="TreeGrafter"/>
</dbReference>
<dbReference type="EMBL" id="OU892280">
    <property type="protein sequence ID" value="CAH1129435.1"/>
    <property type="molecule type" value="Genomic_DNA"/>
</dbReference>
<sequence length="243" mass="27766">MLRFIILCILLFTNNCSASDKFSFCKLGDGNFDDCLAKSIQTALRAIKSGYPEYGLKKFDPLFAGNFTIKGGTGPVQLDQYHIDVEILGFSNLTVIKAHFDDKKKSLQISTKLTRMIQQGNYVVDGKILALPVVGNGKCTFWIDELDFPVTMDFQETKKDDKTYFKITSFRVGIHMKKMQMNFENLFNGNKLLGDNINRVINENWDALFSDVRTSTEECYAGFLKRYAQDFFDKVPVDEIFLK</sequence>
<keyword evidence="2" id="KW-0090">Biological rhythms</keyword>
<evidence type="ECO:0000313" key="6">
    <source>
        <dbReference type="Proteomes" id="UP001152799"/>
    </source>
</evidence>
<dbReference type="GO" id="GO:0007623">
    <property type="term" value="P:circadian rhythm"/>
    <property type="evidence" value="ECO:0007669"/>
    <property type="project" value="UniProtKB-ARBA"/>
</dbReference>
<keyword evidence="1 4" id="KW-0732">Signal</keyword>
<feature type="signal peptide" evidence="4">
    <location>
        <begin position="1"/>
        <end position="18"/>
    </location>
</feature>
<evidence type="ECO:0000256" key="3">
    <source>
        <dbReference type="ARBA" id="ARBA00060902"/>
    </source>
</evidence>